<gene>
    <name evidence="2" type="ORF">BDV95DRAFT_496894</name>
</gene>
<name>A0A7C8ID05_9PLEO</name>
<accession>A0A7C8ID05</accession>
<reference evidence="2 3" key="1">
    <citation type="submission" date="2020-01" db="EMBL/GenBank/DDBJ databases">
        <authorList>
            <consortium name="DOE Joint Genome Institute"/>
            <person name="Haridas S."/>
            <person name="Albert R."/>
            <person name="Binder M."/>
            <person name="Bloem J."/>
            <person name="Labutti K."/>
            <person name="Salamov A."/>
            <person name="Andreopoulos B."/>
            <person name="Baker S.E."/>
            <person name="Barry K."/>
            <person name="Bills G."/>
            <person name="Bluhm B.H."/>
            <person name="Cannon C."/>
            <person name="Castanera R."/>
            <person name="Culley D.E."/>
            <person name="Daum C."/>
            <person name="Ezra D."/>
            <person name="Gonzalez J.B."/>
            <person name="Henrissat B."/>
            <person name="Kuo A."/>
            <person name="Liang C."/>
            <person name="Lipzen A."/>
            <person name="Lutzoni F."/>
            <person name="Magnuson J."/>
            <person name="Mondo S."/>
            <person name="Nolan M."/>
            <person name="Ohm R."/>
            <person name="Pangilinan J."/>
            <person name="Park H.-J.H."/>
            <person name="Ramirez L."/>
            <person name="Alfaro M."/>
            <person name="Sun H."/>
            <person name="Tritt A."/>
            <person name="Yoshinaga Y."/>
            <person name="Zwiers L.-H.L."/>
            <person name="Turgeon B.G."/>
            <person name="Goodwin S.B."/>
            <person name="Spatafora J.W."/>
            <person name="Crous P.W."/>
            <person name="Grigoriev I.V."/>
        </authorList>
    </citation>
    <scope>NUCLEOTIDE SEQUENCE [LARGE SCALE GENOMIC DNA]</scope>
    <source>
        <strain evidence="2 3">CBS 611.86</strain>
    </source>
</reference>
<evidence type="ECO:0000313" key="3">
    <source>
        <dbReference type="Proteomes" id="UP000481861"/>
    </source>
</evidence>
<organism evidence="2 3">
    <name type="scientific">Massariosphaeria phaeospora</name>
    <dbReference type="NCBI Taxonomy" id="100035"/>
    <lineage>
        <taxon>Eukaryota</taxon>
        <taxon>Fungi</taxon>
        <taxon>Dikarya</taxon>
        <taxon>Ascomycota</taxon>
        <taxon>Pezizomycotina</taxon>
        <taxon>Dothideomycetes</taxon>
        <taxon>Pleosporomycetidae</taxon>
        <taxon>Pleosporales</taxon>
        <taxon>Pleosporales incertae sedis</taxon>
        <taxon>Massariosphaeria</taxon>
    </lineage>
</organism>
<dbReference type="Proteomes" id="UP000481861">
    <property type="component" value="Unassembled WGS sequence"/>
</dbReference>
<sequence length="144" mass="16235">MSTALLATRPPVPLSLYSDLDPQADEIRLLLLSPAPCTVPTVSCELLTVSLKDRPIYDALSYVWGDPKITRPIRVNGQVAQVTVNLEAALRRIQQPDYQVRVWVDAVCVNQRDESERSSQVAFMKEIYSNARMVYAWLGEEGER</sequence>
<dbReference type="EMBL" id="JAADJZ010000014">
    <property type="protein sequence ID" value="KAF2870087.1"/>
    <property type="molecule type" value="Genomic_DNA"/>
</dbReference>
<protein>
    <submittedName>
        <fullName evidence="2">Heterokaryon incompatibility protein-domain-containing protein</fullName>
    </submittedName>
</protein>
<dbReference type="OrthoDB" id="2157530at2759"/>
<dbReference type="AlphaFoldDB" id="A0A7C8ID05"/>
<evidence type="ECO:0000313" key="2">
    <source>
        <dbReference type="EMBL" id="KAF2870087.1"/>
    </source>
</evidence>
<dbReference type="Pfam" id="PF06985">
    <property type="entry name" value="HET"/>
    <property type="match status" value="1"/>
</dbReference>
<dbReference type="PANTHER" id="PTHR24148:SF64">
    <property type="entry name" value="HETEROKARYON INCOMPATIBILITY DOMAIN-CONTAINING PROTEIN"/>
    <property type="match status" value="1"/>
</dbReference>
<comment type="caution">
    <text evidence="2">The sequence shown here is derived from an EMBL/GenBank/DDBJ whole genome shotgun (WGS) entry which is preliminary data.</text>
</comment>
<proteinExistence type="predicted"/>
<keyword evidence="3" id="KW-1185">Reference proteome</keyword>
<evidence type="ECO:0000259" key="1">
    <source>
        <dbReference type="Pfam" id="PF06985"/>
    </source>
</evidence>
<feature type="non-terminal residue" evidence="2">
    <location>
        <position position="144"/>
    </location>
</feature>
<dbReference type="InterPro" id="IPR052895">
    <property type="entry name" value="HetReg/Transcr_Mod"/>
</dbReference>
<dbReference type="InterPro" id="IPR010730">
    <property type="entry name" value="HET"/>
</dbReference>
<feature type="domain" description="Heterokaryon incompatibility" evidence="1">
    <location>
        <begin position="57"/>
        <end position="142"/>
    </location>
</feature>
<dbReference type="PANTHER" id="PTHR24148">
    <property type="entry name" value="ANKYRIN REPEAT DOMAIN-CONTAINING PROTEIN 39 HOMOLOG-RELATED"/>
    <property type="match status" value="1"/>
</dbReference>